<proteinExistence type="predicted"/>
<sequence>MAAPTNSDHYIIKCTEFHYLKLPRSPALSFTGNSNSFRRWFCSSSSVETGLQLLKEFPEPKRLLWRVINEAYVVNKNSNIKPSLKVQQVEYGEDKQPCGRPH</sequence>
<protein>
    <submittedName>
        <fullName evidence="1">Uncharacterized protein</fullName>
    </submittedName>
</protein>
<comment type="caution">
    <text evidence="1">The sequence shown here is derived from an EMBL/GenBank/DDBJ whole genome shotgun (WGS) entry which is preliminary data.</text>
</comment>
<accession>A0AAV6TL47</accession>
<name>A0AAV6TL47_9ARAC</name>
<dbReference type="EMBL" id="JAFNEN010002628">
    <property type="protein sequence ID" value="KAG8172532.1"/>
    <property type="molecule type" value="Genomic_DNA"/>
</dbReference>
<gene>
    <name evidence="1" type="ORF">JTE90_022561</name>
</gene>
<evidence type="ECO:0000313" key="1">
    <source>
        <dbReference type="EMBL" id="KAG8172532.1"/>
    </source>
</evidence>
<dbReference type="Proteomes" id="UP000827092">
    <property type="component" value="Unassembled WGS sequence"/>
</dbReference>
<evidence type="ECO:0000313" key="2">
    <source>
        <dbReference type="Proteomes" id="UP000827092"/>
    </source>
</evidence>
<dbReference type="AlphaFoldDB" id="A0AAV6TL47"/>
<organism evidence="1 2">
    <name type="scientific">Oedothorax gibbosus</name>
    <dbReference type="NCBI Taxonomy" id="931172"/>
    <lineage>
        <taxon>Eukaryota</taxon>
        <taxon>Metazoa</taxon>
        <taxon>Ecdysozoa</taxon>
        <taxon>Arthropoda</taxon>
        <taxon>Chelicerata</taxon>
        <taxon>Arachnida</taxon>
        <taxon>Araneae</taxon>
        <taxon>Araneomorphae</taxon>
        <taxon>Entelegynae</taxon>
        <taxon>Araneoidea</taxon>
        <taxon>Linyphiidae</taxon>
        <taxon>Erigoninae</taxon>
        <taxon>Oedothorax</taxon>
    </lineage>
</organism>
<keyword evidence="2" id="KW-1185">Reference proteome</keyword>
<reference evidence="1 2" key="1">
    <citation type="journal article" date="2022" name="Nat. Ecol. Evol.">
        <title>A masculinizing supergene underlies an exaggerated male reproductive morph in a spider.</title>
        <authorList>
            <person name="Hendrickx F."/>
            <person name="De Corte Z."/>
            <person name="Sonet G."/>
            <person name="Van Belleghem S.M."/>
            <person name="Kostlbacher S."/>
            <person name="Vangestel C."/>
        </authorList>
    </citation>
    <scope>NUCLEOTIDE SEQUENCE [LARGE SCALE GENOMIC DNA]</scope>
    <source>
        <strain evidence="1">W744_W776</strain>
    </source>
</reference>